<name>A0A6P5EKA2_ANACO</name>
<dbReference type="AlphaFoldDB" id="A0A6P5EKA2"/>
<feature type="compositionally biased region" description="Low complexity" evidence="1">
    <location>
        <begin position="138"/>
        <end position="149"/>
    </location>
</feature>
<feature type="region of interest" description="Disordered" evidence="1">
    <location>
        <begin position="115"/>
        <end position="240"/>
    </location>
</feature>
<dbReference type="OrthoDB" id="689767at2759"/>
<reference evidence="3" key="2">
    <citation type="submission" date="2025-08" db="UniProtKB">
        <authorList>
            <consortium name="RefSeq"/>
        </authorList>
    </citation>
    <scope>IDENTIFICATION</scope>
    <source>
        <tissue evidence="3">Leaf</tissue>
    </source>
</reference>
<dbReference type="RefSeq" id="XP_020081840.1">
    <property type="nucleotide sequence ID" value="XM_020226251.1"/>
</dbReference>
<sequence length="240" mass="24851">MASAVVNNVAISPEGFLPSYGWLSPRVSFSRDLSPSSAADATAAPSPETPDLEASAGEMEFIDFEFRLEDPVAMLPADELFADGKLVPLRLAAAPTPPAAAEQAANAAAVGEVGAAPELLGLRRSRTTPTKPDRDKPSSSPSAAASRSPNPNPNPNPNPSPGASRSLKHLLHRGAAARSGGAIEPSLSLPLLRDSDSESLSISSRLSLSSSSSSGGPDHDDLPRLSLDSDKPPRVRLLRP</sequence>
<reference evidence="2" key="1">
    <citation type="journal article" date="2015" name="Nat. Genet.">
        <title>The pineapple genome and the evolution of CAM photosynthesis.</title>
        <authorList>
            <person name="Ming R."/>
            <person name="VanBuren R."/>
            <person name="Wai C.M."/>
            <person name="Tang H."/>
            <person name="Schatz M.C."/>
            <person name="Bowers J.E."/>
            <person name="Lyons E."/>
            <person name="Wang M.L."/>
            <person name="Chen J."/>
            <person name="Biggers E."/>
            <person name="Zhang J."/>
            <person name="Huang L."/>
            <person name="Zhang L."/>
            <person name="Miao W."/>
            <person name="Zhang J."/>
            <person name="Ye Z."/>
            <person name="Miao C."/>
            <person name="Lin Z."/>
            <person name="Wang H."/>
            <person name="Zhou H."/>
            <person name="Yim W.C."/>
            <person name="Priest H.D."/>
            <person name="Zheng C."/>
            <person name="Woodhouse M."/>
            <person name="Edger P.P."/>
            <person name="Guyot R."/>
            <person name="Guo H.B."/>
            <person name="Guo H."/>
            <person name="Zheng G."/>
            <person name="Singh R."/>
            <person name="Sharma A."/>
            <person name="Min X."/>
            <person name="Zheng Y."/>
            <person name="Lee H."/>
            <person name="Gurtowski J."/>
            <person name="Sedlazeck F.J."/>
            <person name="Harkess A."/>
            <person name="McKain M.R."/>
            <person name="Liao Z."/>
            <person name="Fang J."/>
            <person name="Liu J."/>
            <person name="Zhang X."/>
            <person name="Zhang Q."/>
            <person name="Hu W."/>
            <person name="Qin Y."/>
            <person name="Wang K."/>
            <person name="Chen L.Y."/>
            <person name="Shirley N."/>
            <person name="Lin Y.R."/>
            <person name="Liu L.Y."/>
            <person name="Hernandez A.G."/>
            <person name="Wright C.L."/>
            <person name="Bulone V."/>
            <person name="Tuskan G.A."/>
            <person name="Heath K."/>
            <person name="Zee F."/>
            <person name="Moore P.H."/>
            <person name="Sunkar R."/>
            <person name="Leebens-Mack J.H."/>
            <person name="Mockler T."/>
            <person name="Bennetzen J.L."/>
            <person name="Freeling M."/>
            <person name="Sankoff D."/>
            <person name="Paterson A.H."/>
            <person name="Zhu X."/>
            <person name="Yang X."/>
            <person name="Smith J.A."/>
            <person name="Cushman J.C."/>
            <person name="Paull R.E."/>
            <person name="Yu Q."/>
        </authorList>
    </citation>
    <scope>NUCLEOTIDE SEQUENCE [LARGE SCALE GENOMIC DNA]</scope>
    <source>
        <strain evidence="2">cv. F153</strain>
    </source>
</reference>
<dbReference type="PANTHER" id="PTHR31722:SF0">
    <property type="entry name" value="OS06G0675200 PROTEIN"/>
    <property type="match status" value="1"/>
</dbReference>
<accession>A0A6P5EKA2</accession>
<feature type="compositionally biased region" description="Low complexity" evidence="1">
    <location>
        <begin position="34"/>
        <end position="46"/>
    </location>
</feature>
<evidence type="ECO:0000313" key="3">
    <source>
        <dbReference type="RefSeq" id="XP_020081840.1"/>
    </source>
</evidence>
<feature type="compositionally biased region" description="Low complexity" evidence="1">
    <location>
        <begin position="184"/>
        <end position="214"/>
    </location>
</feature>
<feature type="compositionally biased region" description="Pro residues" evidence="1">
    <location>
        <begin position="150"/>
        <end position="160"/>
    </location>
</feature>
<organism evidence="2 3">
    <name type="scientific">Ananas comosus</name>
    <name type="common">Pineapple</name>
    <name type="synonym">Ananas ananas</name>
    <dbReference type="NCBI Taxonomy" id="4615"/>
    <lineage>
        <taxon>Eukaryota</taxon>
        <taxon>Viridiplantae</taxon>
        <taxon>Streptophyta</taxon>
        <taxon>Embryophyta</taxon>
        <taxon>Tracheophyta</taxon>
        <taxon>Spermatophyta</taxon>
        <taxon>Magnoliopsida</taxon>
        <taxon>Liliopsida</taxon>
        <taxon>Poales</taxon>
        <taxon>Bromeliaceae</taxon>
        <taxon>Bromelioideae</taxon>
        <taxon>Ananas</taxon>
    </lineage>
</organism>
<dbReference type="GeneID" id="109705520"/>
<dbReference type="PANTHER" id="PTHR31722">
    <property type="entry name" value="OS06G0675200 PROTEIN"/>
    <property type="match status" value="1"/>
</dbReference>
<gene>
    <name evidence="3" type="primary">LOC109705520</name>
</gene>
<feature type="non-terminal residue" evidence="3">
    <location>
        <position position="240"/>
    </location>
</feature>
<evidence type="ECO:0000313" key="2">
    <source>
        <dbReference type="Proteomes" id="UP000515123"/>
    </source>
</evidence>
<keyword evidence="2" id="KW-1185">Reference proteome</keyword>
<proteinExistence type="predicted"/>
<feature type="region of interest" description="Disordered" evidence="1">
    <location>
        <begin position="30"/>
        <end position="57"/>
    </location>
</feature>
<protein>
    <submittedName>
        <fullName evidence="3">Predicted GPI-anchored protein 58</fullName>
    </submittedName>
</protein>
<evidence type="ECO:0000256" key="1">
    <source>
        <dbReference type="SAM" id="MobiDB-lite"/>
    </source>
</evidence>
<feature type="compositionally biased region" description="Basic and acidic residues" evidence="1">
    <location>
        <begin position="217"/>
        <end position="233"/>
    </location>
</feature>
<dbReference type="Proteomes" id="UP000515123">
    <property type="component" value="Unplaced"/>
</dbReference>